<sequence>MENERQVPNEENDLQLQVTKMFEGMHVSVELDGLEWALQPQLGVIAIGPSRVEEEDGDHYMEPGVDHEGDDPVGANEE</sequence>
<gene>
    <name evidence="2" type="ORF">NCGR_LOCUS57246</name>
</gene>
<name>A0A811RWD3_9POAL</name>
<dbReference type="AlphaFoldDB" id="A0A811RWD3"/>
<keyword evidence="3" id="KW-1185">Reference proteome</keyword>
<dbReference type="OrthoDB" id="695910at2759"/>
<evidence type="ECO:0000313" key="3">
    <source>
        <dbReference type="Proteomes" id="UP000604825"/>
    </source>
</evidence>
<dbReference type="Proteomes" id="UP000604825">
    <property type="component" value="Unassembled WGS sequence"/>
</dbReference>
<feature type="compositionally biased region" description="Basic and acidic residues" evidence="1">
    <location>
        <begin position="58"/>
        <end position="67"/>
    </location>
</feature>
<proteinExistence type="predicted"/>
<feature type="compositionally biased region" description="Acidic residues" evidence="1">
    <location>
        <begin position="68"/>
        <end position="78"/>
    </location>
</feature>
<protein>
    <submittedName>
        <fullName evidence="2">Uncharacterized protein</fullName>
    </submittedName>
</protein>
<comment type="caution">
    <text evidence="2">The sequence shown here is derived from an EMBL/GenBank/DDBJ whole genome shotgun (WGS) entry which is preliminary data.</text>
</comment>
<evidence type="ECO:0000256" key="1">
    <source>
        <dbReference type="SAM" id="MobiDB-lite"/>
    </source>
</evidence>
<evidence type="ECO:0000313" key="2">
    <source>
        <dbReference type="EMBL" id="CAD6333148.1"/>
    </source>
</evidence>
<feature type="region of interest" description="Disordered" evidence="1">
    <location>
        <begin position="51"/>
        <end position="78"/>
    </location>
</feature>
<dbReference type="EMBL" id="CAJGYO010000017">
    <property type="protein sequence ID" value="CAD6333148.1"/>
    <property type="molecule type" value="Genomic_DNA"/>
</dbReference>
<organism evidence="2 3">
    <name type="scientific">Miscanthus lutarioriparius</name>
    <dbReference type="NCBI Taxonomy" id="422564"/>
    <lineage>
        <taxon>Eukaryota</taxon>
        <taxon>Viridiplantae</taxon>
        <taxon>Streptophyta</taxon>
        <taxon>Embryophyta</taxon>
        <taxon>Tracheophyta</taxon>
        <taxon>Spermatophyta</taxon>
        <taxon>Magnoliopsida</taxon>
        <taxon>Liliopsida</taxon>
        <taxon>Poales</taxon>
        <taxon>Poaceae</taxon>
        <taxon>PACMAD clade</taxon>
        <taxon>Panicoideae</taxon>
        <taxon>Andropogonodae</taxon>
        <taxon>Andropogoneae</taxon>
        <taxon>Saccharinae</taxon>
        <taxon>Miscanthus</taxon>
    </lineage>
</organism>
<reference evidence="2" key="1">
    <citation type="submission" date="2020-10" db="EMBL/GenBank/DDBJ databases">
        <authorList>
            <person name="Han B."/>
            <person name="Lu T."/>
            <person name="Zhao Q."/>
            <person name="Huang X."/>
            <person name="Zhao Y."/>
        </authorList>
    </citation>
    <scope>NUCLEOTIDE SEQUENCE</scope>
</reference>
<accession>A0A811RWD3</accession>